<protein>
    <submittedName>
        <fullName evidence="1">Uncharacterized protein</fullName>
    </submittedName>
</protein>
<sequence length="106" mass="11762">MKSQYILIHSITAHINLQSSIKLHDSLEQTPNQIPPLLLAPELHPAVAHVVSGAGAAALNSRSQPKQVLLEVVELVDMETELELEKELELVLEKEELEIELEKIEG</sequence>
<accession>A0A7N2LL00</accession>
<proteinExistence type="predicted"/>
<dbReference type="InParanoid" id="A0A7N2LL00"/>
<dbReference type="Proteomes" id="UP000594261">
    <property type="component" value="Chromosome 4"/>
</dbReference>
<dbReference type="EnsemblPlants" id="QL04p086710:mrna">
    <property type="protein sequence ID" value="QL04p086710:mrna"/>
    <property type="gene ID" value="QL04p086710"/>
</dbReference>
<keyword evidence="2" id="KW-1185">Reference proteome</keyword>
<organism evidence="1 2">
    <name type="scientific">Quercus lobata</name>
    <name type="common">Valley oak</name>
    <dbReference type="NCBI Taxonomy" id="97700"/>
    <lineage>
        <taxon>Eukaryota</taxon>
        <taxon>Viridiplantae</taxon>
        <taxon>Streptophyta</taxon>
        <taxon>Embryophyta</taxon>
        <taxon>Tracheophyta</taxon>
        <taxon>Spermatophyta</taxon>
        <taxon>Magnoliopsida</taxon>
        <taxon>eudicotyledons</taxon>
        <taxon>Gunneridae</taxon>
        <taxon>Pentapetalae</taxon>
        <taxon>rosids</taxon>
        <taxon>fabids</taxon>
        <taxon>Fagales</taxon>
        <taxon>Fagaceae</taxon>
        <taxon>Quercus</taxon>
    </lineage>
</organism>
<dbReference type="EMBL" id="LRBV02000004">
    <property type="status" value="NOT_ANNOTATED_CDS"/>
    <property type="molecule type" value="Genomic_DNA"/>
</dbReference>
<name>A0A7N2LL00_QUELO</name>
<evidence type="ECO:0000313" key="1">
    <source>
        <dbReference type="EnsemblPlants" id="QL04p086710:mrna"/>
    </source>
</evidence>
<reference evidence="1 2" key="1">
    <citation type="journal article" date="2016" name="G3 (Bethesda)">
        <title>First Draft Assembly and Annotation of the Genome of a California Endemic Oak Quercus lobata Nee (Fagaceae).</title>
        <authorList>
            <person name="Sork V.L."/>
            <person name="Fitz-Gibbon S.T."/>
            <person name="Puiu D."/>
            <person name="Crepeau M."/>
            <person name="Gugger P.F."/>
            <person name="Sherman R."/>
            <person name="Stevens K."/>
            <person name="Langley C.H."/>
            <person name="Pellegrini M."/>
            <person name="Salzberg S.L."/>
        </authorList>
    </citation>
    <scope>NUCLEOTIDE SEQUENCE [LARGE SCALE GENOMIC DNA]</scope>
    <source>
        <strain evidence="1 2">cv. SW786</strain>
    </source>
</reference>
<evidence type="ECO:0000313" key="2">
    <source>
        <dbReference type="Proteomes" id="UP000594261"/>
    </source>
</evidence>
<reference evidence="1" key="2">
    <citation type="submission" date="2021-01" db="UniProtKB">
        <authorList>
            <consortium name="EnsemblPlants"/>
        </authorList>
    </citation>
    <scope>IDENTIFICATION</scope>
</reference>
<dbReference type="Gramene" id="QL04p086710:mrna">
    <property type="protein sequence ID" value="QL04p086710:mrna"/>
    <property type="gene ID" value="QL04p086710"/>
</dbReference>
<dbReference type="AlphaFoldDB" id="A0A7N2LL00"/>